<accession>A0AC35UDH8</accession>
<dbReference type="WBParaSite" id="RSKR_0000998100.1">
    <property type="protein sequence ID" value="RSKR_0000998100.1"/>
    <property type="gene ID" value="RSKR_0000998100"/>
</dbReference>
<evidence type="ECO:0000313" key="2">
    <source>
        <dbReference type="WBParaSite" id="RSKR_0000998100.1"/>
    </source>
</evidence>
<organism evidence="1 2">
    <name type="scientific">Rhabditophanes sp. KR3021</name>
    <dbReference type="NCBI Taxonomy" id="114890"/>
    <lineage>
        <taxon>Eukaryota</taxon>
        <taxon>Metazoa</taxon>
        <taxon>Ecdysozoa</taxon>
        <taxon>Nematoda</taxon>
        <taxon>Chromadorea</taxon>
        <taxon>Rhabditida</taxon>
        <taxon>Tylenchina</taxon>
        <taxon>Panagrolaimomorpha</taxon>
        <taxon>Strongyloidoidea</taxon>
        <taxon>Alloionematidae</taxon>
        <taxon>Rhabditophanes</taxon>
    </lineage>
</organism>
<dbReference type="Proteomes" id="UP000095286">
    <property type="component" value="Unplaced"/>
</dbReference>
<name>A0AC35UDH8_9BILA</name>
<sequence>MVGEMIYILQQRLEKLEVNADLANEVLNKIIGSAFYPRMFEEIMKQREIYARPVMQMLFEKLAHSSTMRINAGSMEKLYELMLIHHKCQIYNSIEGKHLLLISLNHLDELKKCVTDDDKIISDICNAYSALMTEFGDLLNYEFHMIKSGVLSYLTNDSKKMMMLIALKRQNEDGSFILFKPDSMVTLPVGGSCPGSIKYYDGAKICKTTIFEVPFVYEPSLNSGIFSMDCEIGKRGTDLGVNMYKKMAELNIQEVMASDNDYNALTKPKEPEGDELKLLSSLFGTNETDNLKSFHLDIFESDPAEGDKKADAEKNVPKTKNVLKNKKSLSSAMEEMNIAKPITSGVKKGYMLDMMDEATNRPKTTAKPRERSASVKKPNASNEVKAKPVSRPASKSISRPDSKLPPLKSDPKPSTRPESRTTTRPDSKSSSRPDSKSLTRPESKTASRPTSVKRKVIAK</sequence>
<protein>
    <submittedName>
        <fullName evidence="2">DH domain-containing protein</fullName>
    </submittedName>
</protein>
<evidence type="ECO:0000313" key="1">
    <source>
        <dbReference type="Proteomes" id="UP000095286"/>
    </source>
</evidence>
<reference evidence="2" key="1">
    <citation type="submission" date="2016-11" db="UniProtKB">
        <authorList>
            <consortium name="WormBaseParasite"/>
        </authorList>
    </citation>
    <scope>IDENTIFICATION</scope>
    <source>
        <strain evidence="2">KR3021</strain>
    </source>
</reference>
<proteinExistence type="predicted"/>